<accession>A0A1J4KK06</accession>
<dbReference type="InterPro" id="IPR044926">
    <property type="entry name" value="RGS_subdomain_2"/>
</dbReference>
<keyword evidence="1" id="KW-0472">Membrane</keyword>
<sequence length="427" mass="49827">MVKVDISDTQWDFLPPNSKVIDVQEIGPFAYFIFYLWAVWSFVWLAGSILFIIRLSTGDTNIRMRSPTLVLLSAFGAEMAFSCTAWDIAVTRSRFPCCLDLYYILLFLPLYFVPFVLRFAKYIFTMIQLEKWQKGLIKDVHNHPFVKESTYVTILGFVITILLLIANLFQWQLLPDWVNAYGCQLRDYTFIILVILVSICFLLFVVGFFIMAKIPDPYKIKSELISCSIVWICCLVPYLVFYKLNKYSNILVTLMFIFIVAGYFTSVLWPIYLSFKHPPEEESNDNILVTFDQMVLDPDAYKIIEQIAAIKVFAEVPPFCRAVLKYRRLENPEQLKAKAQQIFDMFIKPGSPQQNNFPASMVRDIEERLQFPTNDLFNRVYQEATKLFVTGNFLREVRNKPEFIELVNRKKEEMLHKNDAADILASK</sequence>
<reference evidence="3" key="1">
    <citation type="submission" date="2016-10" db="EMBL/GenBank/DDBJ databases">
        <authorList>
            <person name="Benchimol M."/>
            <person name="Almeida L.G."/>
            <person name="Vasconcelos A.T."/>
            <person name="Perreira-Neves A."/>
            <person name="Rosa I.A."/>
            <person name="Tasca T."/>
            <person name="Bogo M.R."/>
            <person name="de Souza W."/>
        </authorList>
    </citation>
    <scope>NUCLEOTIDE SEQUENCE [LARGE SCALE GENOMIC DNA]</scope>
    <source>
        <strain evidence="3">K</strain>
    </source>
</reference>
<dbReference type="InterPro" id="IPR036305">
    <property type="entry name" value="RGS_sf"/>
</dbReference>
<feature type="domain" description="RGS" evidence="2">
    <location>
        <begin position="290"/>
        <end position="395"/>
    </location>
</feature>
<dbReference type="Pfam" id="PF00615">
    <property type="entry name" value="RGS"/>
    <property type="match status" value="1"/>
</dbReference>
<feature type="transmembrane region" description="Helical" evidence="1">
    <location>
        <begin position="101"/>
        <end position="124"/>
    </location>
</feature>
<dbReference type="AlphaFoldDB" id="A0A1J4KK06"/>
<evidence type="ECO:0000313" key="4">
    <source>
        <dbReference type="Proteomes" id="UP000179807"/>
    </source>
</evidence>
<proteinExistence type="predicted"/>
<evidence type="ECO:0000313" key="3">
    <source>
        <dbReference type="EMBL" id="OHT11450.1"/>
    </source>
</evidence>
<keyword evidence="1" id="KW-0812">Transmembrane</keyword>
<feature type="transmembrane region" description="Helical" evidence="1">
    <location>
        <begin position="224"/>
        <end position="244"/>
    </location>
</feature>
<dbReference type="Proteomes" id="UP000179807">
    <property type="component" value="Unassembled WGS sequence"/>
</dbReference>
<protein>
    <submittedName>
        <fullName evidence="3">Regulator of G protein</fullName>
    </submittedName>
</protein>
<feature type="transmembrane region" description="Helical" evidence="1">
    <location>
        <begin position="151"/>
        <end position="170"/>
    </location>
</feature>
<dbReference type="OrthoDB" id="196547at2759"/>
<dbReference type="RefSeq" id="XP_068364586.1">
    <property type="nucleotide sequence ID" value="XM_068500571.1"/>
</dbReference>
<dbReference type="SUPFAM" id="SSF48097">
    <property type="entry name" value="Regulator of G-protein signaling, RGS"/>
    <property type="match status" value="1"/>
</dbReference>
<dbReference type="EMBL" id="MLAK01000587">
    <property type="protein sequence ID" value="OHT11450.1"/>
    <property type="molecule type" value="Genomic_DNA"/>
</dbReference>
<dbReference type="PROSITE" id="PS50132">
    <property type="entry name" value="RGS"/>
    <property type="match status" value="1"/>
</dbReference>
<keyword evidence="4" id="KW-1185">Reference proteome</keyword>
<dbReference type="GeneID" id="94835275"/>
<feature type="transmembrane region" description="Helical" evidence="1">
    <location>
        <begin position="32"/>
        <end position="57"/>
    </location>
</feature>
<feature type="transmembrane region" description="Helical" evidence="1">
    <location>
        <begin position="69"/>
        <end position="89"/>
    </location>
</feature>
<comment type="caution">
    <text evidence="3">The sequence shown here is derived from an EMBL/GenBank/DDBJ whole genome shotgun (WGS) entry which is preliminary data.</text>
</comment>
<keyword evidence="1" id="KW-1133">Transmembrane helix</keyword>
<dbReference type="Gene3D" id="1.10.167.10">
    <property type="entry name" value="Regulator of G-protein Signalling 4, domain 2"/>
    <property type="match status" value="1"/>
</dbReference>
<dbReference type="InterPro" id="IPR016137">
    <property type="entry name" value="RGS"/>
</dbReference>
<organism evidence="3 4">
    <name type="scientific">Tritrichomonas foetus</name>
    <dbReference type="NCBI Taxonomy" id="1144522"/>
    <lineage>
        <taxon>Eukaryota</taxon>
        <taxon>Metamonada</taxon>
        <taxon>Parabasalia</taxon>
        <taxon>Tritrichomonadida</taxon>
        <taxon>Tritrichomonadidae</taxon>
        <taxon>Tritrichomonas</taxon>
    </lineage>
</organism>
<feature type="transmembrane region" description="Helical" evidence="1">
    <location>
        <begin position="250"/>
        <end position="273"/>
    </location>
</feature>
<name>A0A1J4KK06_9EUKA</name>
<evidence type="ECO:0000259" key="2">
    <source>
        <dbReference type="PROSITE" id="PS50132"/>
    </source>
</evidence>
<evidence type="ECO:0000256" key="1">
    <source>
        <dbReference type="SAM" id="Phobius"/>
    </source>
</evidence>
<gene>
    <name evidence="3" type="ORF">TRFO_19083</name>
</gene>
<dbReference type="VEuPathDB" id="TrichDB:TRFO_19083"/>
<feature type="transmembrane region" description="Helical" evidence="1">
    <location>
        <begin position="190"/>
        <end position="212"/>
    </location>
</feature>